<proteinExistence type="predicted"/>
<feature type="region of interest" description="Disordered" evidence="1">
    <location>
        <begin position="80"/>
        <end position="116"/>
    </location>
</feature>
<gene>
    <name evidence="2" type="ORF">DCAF_LOCUS18188</name>
</gene>
<dbReference type="EMBL" id="CAWUPB010001168">
    <property type="protein sequence ID" value="CAK7345344.1"/>
    <property type="molecule type" value="Genomic_DNA"/>
</dbReference>
<organism evidence="2 3">
    <name type="scientific">Dovyalis caffra</name>
    <dbReference type="NCBI Taxonomy" id="77055"/>
    <lineage>
        <taxon>Eukaryota</taxon>
        <taxon>Viridiplantae</taxon>
        <taxon>Streptophyta</taxon>
        <taxon>Embryophyta</taxon>
        <taxon>Tracheophyta</taxon>
        <taxon>Spermatophyta</taxon>
        <taxon>Magnoliopsida</taxon>
        <taxon>eudicotyledons</taxon>
        <taxon>Gunneridae</taxon>
        <taxon>Pentapetalae</taxon>
        <taxon>rosids</taxon>
        <taxon>fabids</taxon>
        <taxon>Malpighiales</taxon>
        <taxon>Salicaceae</taxon>
        <taxon>Flacourtieae</taxon>
        <taxon>Dovyalis</taxon>
    </lineage>
</organism>
<dbReference type="AlphaFoldDB" id="A0AAV1S6I4"/>
<comment type="caution">
    <text evidence="2">The sequence shown here is derived from an EMBL/GenBank/DDBJ whole genome shotgun (WGS) entry which is preliminary data.</text>
</comment>
<sequence>MGSLIHKKPSYPWSSLREYRYGHGGWSRHVMMNTQPSVDRLRAVSVKAFSGAPLGIFCSPPSSRFEDNGLFRSCAAPSSNNIAINMPPRSDHLQRASWPPKSDQADEAGLDLSLKL</sequence>
<accession>A0AAV1S6I4</accession>
<protein>
    <submittedName>
        <fullName evidence="2">Uncharacterized protein</fullName>
    </submittedName>
</protein>
<evidence type="ECO:0000256" key="1">
    <source>
        <dbReference type="SAM" id="MobiDB-lite"/>
    </source>
</evidence>
<name>A0AAV1S6I4_9ROSI</name>
<keyword evidence="3" id="KW-1185">Reference proteome</keyword>
<evidence type="ECO:0000313" key="3">
    <source>
        <dbReference type="Proteomes" id="UP001314170"/>
    </source>
</evidence>
<reference evidence="2 3" key="1">
    <citation type="submission" date="2024-01" db="EMBL/GenBank/DDBJ databases">
        <authorList>
            <person name="Waweru B."/>
        </authorList>
    </citation>
    <scope>NUCLEOTIDE SEQUENCE [LARGE SCALE GENOMIC DNA]</scope>
</reference>
<dbReference type="Proteomes" id="UP001314170">
    <property type="component" value="Unassembled WGS sequence"/>
</dbReference>
<evidence type="ECO:0000313" key="2">
    <source>
        <dbReference type="EMBL" id="CAK7345344.1"/>
    </source>
</evidence>